<protein>
    <submittedName>
        <fullName evidence="1">Hexapeptide transferase</fullName>
    </submittedName>
</protein>
<keyword evidence="2" id="KW-1185">Reference proteome</keyword>
<sequence length="196" mass="20946">MESRNRKSGFFDNALFQIRNKVKIKKNNTVVLGSGVRVRKCNISIKGSGNTLTFEDGANLKGVQLEIDGINCALTIGKNCVIGEGCYLSARESNTSLTIGNDCMFSRNVKVMTSDGHDILSSGARINPAKNINIGNHVWLADGVIVLKGSNIGDGSIIGINAVVTRDVPAHSIAAGNPAKTIKSDVHWDEKLTYSS</sequence>
<dbReference type="SUPFAM" id="SSF51161">
    <property type="entry name" value="Trimeric LpxA-like enzymes"/>
    <property type="match status" value="1"/>
</dbReference>
<dbReference type="GO" id="GO:0016740">
    <property type="term" value="F:transferase activity"/>
    <property type="evidence" value="ECO:0007669"/>
    <property type="project" value="UniProtKB-KW"/>
</dbReference>
<dbReference type="PANTHER" id="PTHR23416">
    <property type="entry name" value="SIALIC ACID SYNTHASE-RELATED"/>
    <property type="match status" value="1"/>
</dbReference>
<dbReference type="RefSeq" id="WP_016961907.1">
    <property type="nucleotide sequence ID" value="NZ_AJWN02000002.1"/>
</dbReference>
<dbReference type="Gene3D" id="2.160.10.10">
    <property type="entry name" value="Hexapeptide repeat proteins"/>
    <property type="match status" value="1"/>
</dbReference>
<dbReference type="AlphaFoldDB" id="A0A1E5CG03"/>
<keyword evidence="1" id="KW-0808">Transferase</keyword>
<dbReference type="CDD" id="cd04647">
    <property type="entry name" value="LbH_MAT_like"/>
    <property type="match status" value="1"/>
</dbReference>
<evidence type="ECO:0000313" key="1">
    <source>
        <dbReference type="EMBL" id="OEE64395.1"/>
    </source>
</evidence>
<comment type="caution">
    <text evidence="1">The sequence shown here is derived from an EMBL/GenBank/DDBJ whole genome shotgun (WGS) entry which is preliminary data.</text>
</comment>
<name>A0A1E5CG03_9GAMM</name>
<organism evidence="1 2">
    <name type="scientific">Enterovibrio norvegicus FF-454</name>
    <dbReference type="NCBI Taxonomy" id="1185651"/>
    <lineage>
        <taxon>Bacteria</taxon>
        <taxon>Pseudomonadati</taxon>
        <taxon>Pseudomonadota</taxon>
        <taxon>Gammaproteobacteria</taxon>
        <taxon>Vibrionales</taxon>
        <taxon>Vibrionaceae</taxon>
        <taxon>Enterovibrio</taxon>
    </lineage>
</organism>
<dbReference type="Proteomes" id="UP000095039">
    <property type="component" value="Unassembled WGS sequence"/>
</dbReference>
<dbReference type="PANTHER" id="PTHR23416:SF78">
    <property type="entry name" value="LIPOPOLYSACCHARIDE BIOSYNTHESIS O-ACETYL TRANSFERASE WBBJ-RELATED"/>
    <property type="match status" value="1"/>
</dbReference>
<reference evidence="1 2" key="1">
    <citation type="journal article" date="2012" name="Science">
        <title>Ecological populations of bacteria act as socially cohesive units of antibiotic production and resistance.</title>
        <authorList>
            <person name="Cordero O.X."/>
            <person name="Wildschutte H."/>
            <person name="Kirkup B."/>
            <person name="Proehl S."/>
            <person name="Ngo L."/>
            <person name="Hussain F."/>
            <person name="Le Roux F."/>
            <person name="Mincer T."/>
            <person name="Polz M.F."/>
        </authorList>
    </citation>
    <scope>NUCLEOTIDE SEQUENCE [LARGE SCALE GENOMIC DNA]</scope>
    <source>
        <strain evidence="1 2">FF-454</strain>
    </source>
</reference>
<proteinExistence type="predicted"/>
<dbReference type="EMBL" id="AJWN02000002">
    <property type="protein sequence ID" value="OEE64395.1"/>
    <property type="molecule type" value="Genomic_DNA"/>
</dbReference>
<evidence type="ECO:0000313" key="2">
    <source>
        <dbReference type="Proteomes" id="UP000095039"/>
    </source>
</evidence>
<accession>A0A1E5CG03</accession>
<dbReference type="InterPro" id="IPR051159">
    <property type="entry name" value="Hexapeptide_acetyltransf"/>
</dbReference>
<gene>
    <name evidence="1" type="ORF">A1OK_00320</name>
</gene>
<dbReference type="InterPro" id="IPR011004">
    <property type="entry name" value="Trimer_LpxA-like_sf"/>
</dbReference>